<dbReference type="RefSeq" id="WP_129077277.1">
    <property type="nucleotide sequence ID" value="NZ_QOUX01000021.1"/>
</dbReference>
<keyword evidence="3" id="KW-1185">Reference proteome</keyword>
<evidence type="ECO:0000313" key="2">
    <source>
        <dbReference type="EMBL" id="RXJ02768.1"/>
    </source>
</evidence>
<feature type="region of interest" description="Disordered" evidence="1">
    <location>
        <begin position="1"/>
        <end position="32"/>
    </location>
</feature>
<proteinExistence type="predicted"/>
<sequence>MGRARKQKARDKNKQSLPQTPRKDIATTDDDLQWAKEIDGKYDERD</sequence>
<name>A0A4V1LGQ7_9BACI</name>
<protein>
    <submittedName>
        <fullName evidence="2">YfhD family protein</fullName>
    </submittedName>
</protein>
<evidence type="ECO:0000256" key="1">
    <source>
        <dbReference type="SAM" id="MobiDB-lite"/>
    </source>
</evidence>
<organism evidence="2 3">
    <name type="scientific">Anaerobacillus alkaliphilus</name>
    <dbReference type="NCBI Taxonomy" id="1548597"/>
    <lineage>
        <taxon>Bacteria</taxon>
        <taxon>Bacillati</taxon>
        <taxon>Bacillota</taxon>
        <taxon>Bacilli</taxon>
        <taxon>Bacillales</taxon>
        <taxon>Bacillaceae</taxon>
        <taxon>Anaerobacillus</taxon>
    </lineage>
</organism>
<comment type="caution">
    <text evidence="2">The sequence shown here is derived from an EMBL/GenBank/DDBJ whole genome shotgun (WGS) entry which is preliminary data.</text>
</comment>
<dbReference type="EMBL" id="QOUX01000021">
    <property type="protein sequence ID" value="RXJ02768.1"/>
    <property type="molecule type" value="Genomic_DNA"/>
</dbReference>
<gene>
    <name evidence="2" type="ORF">DS745_05510</name>
</gene>
<accession>A0A4V1LGQ7</accession>
<dbReference type="InterPro" id="IPR025435">
    <property type="entry name" value="YfhD-like"/>
</dbReference>
<evidence type="ECO:0000313" key="3">
    <source>
        <dbReference type="Proteomes" id="UP000290649"/>
    </source>
</evidence>
<feature type="compositionally biased region" description="Basic residues" evidence="1">
    <location>
        <begin position="1"/>
        <end position="11"/>
    </location>
</feature>
<dbReference type="Pfam" id="PF14151">
    <property type="entry name" value="YfhD"/>
    <property type="match status" value="1"/>
</dbReference>
<dbReference type="Proteomes" id="UP000290649">
    <property type="component" value="Unassembled WGS sequence"/>
</dbReference>
<reference evidence="2 3" key="1">
    <citation type="journal article" date="2019" name="Int. J. Syst. Evol. Microbiol.">
        <title>Anaerobacillus alkaliphilus sp. nov., a novel alkaliphilic and moderately halophilic bacterium.</title>
        <authorList>
            <person name="Borsodi A.K."/>
            <person name="Aszalos J.M."/>
            <person name="Bihari P."/>
            <person name="Nagy I."/>
            <person name="Schumann P."/>
            <person name="Sproer C."/>
            <person name="Kovacs A.L."/>
            <person name="Boka K."/>
            <person name="Dobosy P."/>
            <person name="Ovari M."/>
            <person name="Szili-Kovacs T."/>
            <person name="Toth E."/>
        </authorList>
    </citation>
    <scope>NUCLEOTIDE SEQUENCE [LARGE SCALE GENOMIC DNA]</scope>
    <source>
        <strain evidence="2 3">B16-10</strain>
    </source>
</reference>
<dbReference type="OrthoDB" id="2973490at2"/>
<dbReference type="AlphaFoldDB" id="A0A4V1LGQ7"/>